<name>A0A2P7ALG3_9HYPH</name>
<dbReference type="Pfam" id="PF05016">
    <property type="entry name" value="ParE_toxin"/>
    <property type="match status" value="1"/>
</dbReference>
<dbReference type="InterPro" id="IPR035093">
    <property type="entry name" value="RelE/ParE_toxin_dom_sf"/>
</dbReference>
<dbReference type="OrthoDB" id="8369899at2"/>
<reference evidence="3" key="1">
    <citation type="submission" date="2017-11" db="EMBL/GenBank/DDBJ databases">
        <authorList>
            <person name="Kuznetsova I."/>
            <person name="Sazanova A."/>
            <person name="Chirak E."/>
            <person name="Safronova V."/>
            <person name="Willems A."/>
        </authorList>
    </citation>
    <scope>NUCLEOTIDE SEQUENCE [LARGE SCALE GENOMIC DNA]</scope>
    <source>
        <strain evidence="3">PEPV15</strain>
    </source>
</reference>
<evidence type="ECO:0008006" key="4">
    <source>
        <dbReference type="Google" id="ProtNLM"/>
    </source>
</evidence>
<dbReference type="EMBL" id="PGGN01000006">
    <property type="protein sequence ID" value="PSH55049.1"/>
    <property type="molecule type" value="Genomic_DNA"/>
</dbReference>
<gene>
    <name evidence="2" type="ORF">CU100_23395</name>
</gene>
<comment type="caution">
    <text evidence="2">The sequence shown here is derived from an EMBL/GenBank/DDBJ whole genome shotgun (WGS) entry which is preliminary data.</text>
</comment>
<proteinExistence type="predicted"/>
<protein>
    <recommendedName>
        <fullName evidence="4">Plasmid stabilization protein</fullName>
    </recommendedName>
</protein>
<evidence type="ECO:0000313" key="3">
    <source>
        <dbReference type="Proteomes" id="UP000241158"/>
    </source>
</evidence>
<dbReference type="AlphaFoldDB" id="A0A2P7ALG3"/>
<dbReference type="InterPro" id="IPR007712">
    <property type="entry name" value="RelE/ParE_toxin"/>
</dbReference>
<accession>A0A2P7ALG3</accession>
<organism evidence="2 3">
    <name type="scientific">Phyllobacterium endophyticum</name>
    <dbReference type="NCBI Taxonomy" id="1149773"/>
    <lineage>
        <taxon>Bacteria</taxon>
        <taxon>Pseudomonadati</taxon>
        <taxon>Pseudomonadota</taxon>
        <taxon>Alphaproteobacteria</taxon>
        <taxon>Hyphomicrobiales</taxon>
        <taxon>Phyllobacteriaceae</taxon>
        <taxon>Phyllobacterium</taxon>
    </lineage>
</organism>
<keyword evidence="3" id="KW-1185">Reference proteome</keyword>
<dbReference type="Gene3D" id="3.30.2310.20">
    <property type="entry name" value="RelE-like"/>
    <property type="match status" value="1"/>
</dbReference>
<evidence type="ECO:0000256" key="1">
    <source>
        <dbReference type="ARBA" id="ARBA00022649"/>
    </source>
</evidence>
<keyword evidence="1" id="KW-1277">Toxin-antitoxin system</keyword>
<evidence type="ECO:0000313" key="2">
    <source>
        <dbReference type="EMBL" id="PSH55049.1"/>
    </source>
</evidence>
<dbReference type="Proteomes" id="UP000241158">
    <property type="component" value="Unassembled WGS sequence"/>
</dbReference>
<sequence>MSELQARCLAIGDFPEAIALLSRHAGTSIRRAVHGNYAIFYIAGRETVNVLRVLNSAMNYERFLFEDD</sequence>